<dbReference type="EMBL" id="BONJ01000036">
    <property type="protein sequence ID" value="GIG17944.1"/>
    <property type="molecule type" value="Genomic_DNA"/>
</dbReference>
<gene>
    <name evidence="2" type="ORF">Cme02nite_62760</name>
</gene>
<evidence type="ECO:0000256" key="1">
    <source>
        <dbReference type="SAM" id="MobiDB-lite"/>
    </source>
</evidence>
<organism evidence="2 3">
    <name type="scientific">Catellatospora methionotrophica</name>
    <dbReference type="NCBI Taxonomy" id="121620"/>
    <lineage>
        <taxon>Bacteria</taxon>
        <taxon>Bacillati</taxon>
        <taxon>Actinomycetota</taxon>
        <taxon>Actinomycetes</taxon>
        <taxon>Micromonosporales</taxon>
        <taxon>Micromonosporaceae</taxon>
        <taxon>Catellatospora</taxon>
    </lineage>
</organism>
<sequence length="59" mass="5523">MVQTQVLTTNSDLREGRAGPGGAGGPGGGGSEGGVEAELGDEEVVDVEGAGGTVGGPAR</sequence>
<accession>A0A8J3PIN5</accession>
<name>A0A8J3PIN5_9ACTN</name>
<feature type="compositionally biased region" description="Polar residues" evidence="1">
    <location>
        <begin position="1"/>
        <end position="11"/>
    </location>
</feature>
<feature type="compositionally biased region" description="Gly residues" evidence="1">
    <location>
        <begin position="18"/>
        <end position="33"/>
    </location>
</feature>
<reference evidence="2" key="1">
    <citation type="submission" date="2021-01" db="EMBL/GenBank/DDBJ databases">
        <title>Whole genome shotgun sequence of Catellatospora methionotrophica NBRC 14553.</title>
        <authorList>
            <person name="Komaki H."/>
            <person name="Tamura T."/>
        </authorList>
    </citation>
    <scope>NUCLEOTIDE SEQUENCE</scope>
    <source>
        <strain evidence="2">NBRC 14553</strain>
    </source>
</reference>
<feature type="region of interest" description="Disordered" evidence="1">
    <location>
        <begin position="1"/>
        <end position="59"/>
    </location>
</feature>
<comment type="caution">
    <text evidence="2">The sequence shown here is derived from an EMBL/GenBank/DDBJ whole genome shotgun (WGS) entry which is preliminary data.</text>
</comment>
<protein>
    <submittedName>
        <fullName evidence="2">Uncharacterized protein</fullName>
    </submittedName>
</protein>
<proteinExistence type="predicted"/>
<dbReference type="Proteomes" id="UP000660339">
    <property type="component" value="Unassembled WGS sequence"/>
</dbReference>
<evidence type="ECO:0000313" key="3">
    <source>
        <dbReference type="Proteomes" id="UP000660339"/>
    </source>
</evidence>
<keyword evidence="3" id="KW-1185">Reference proteome</keyword>
<dbReference type="AlphaFoldDB" id="A0A8J3PIN5"/>
<evidence type="ECO:0000313" key="2">
    <source>
        <dbReference type="EMBL" id="GIG17944.1"/>
    </source>
</evidence>
<feature type="compositionally biased region" description="Gly residues" evidence="1">
    <location>
        <begin position="49"/>
        <end position="59"/>
    </location>
</feature>